<reference evidence="3" key="1">
    <citation type="submission" date="2020-06" db="EMBL/GenBank/DDBJ databases">
        <authorList>
            <consortium name="Wellcome Sanger Institute Data Sharing"/>
        </authorList>
    </citation>
    <scope>NUCLEOTIDE SEQUENCE [LARGE SCALE GENOMIC DNA]</scope>
</reference>
<evidence type="ECO:0000256" key="1">
    <source>
        <dbReference type="SAM" id="Coils"/>
    </source>
</evidence>
<evidence type="ECO:0000313" key="3">
    <source>
        <dbReference type="Ensembl" id="ENSGWIP00000033543.1"/>
    </source>
</evidence>
<evidence type="ECO:0008006" key="5">
    <source>
        <dbReference type="Google" id="ProtNLM"/>
    </source>
</evidence>
<dbReference type="Proteomes" id="UP000694680">
    <property type="component" value="Chromosome 14"/>
</dbReference>
<reference evidence="3" key="3">
    <citation type="submission" date="2025-09" db="UniProtKB">
        <authorList>
            <consortium name="Ensembl"/>
        </authorList>
    </citation>
    <scope>IDENTIFICATION</scope>
</reference>
<dbReference type="AlphaFoldDB" id="A0A8C5GPP0"/>
<gene>
    <name evidence="3" type="primary">ccdc169</name>
</gene>
<dbReference type="RefSeq" id="XP_028323400.1">
    <property type="nucleotide sequence ID" value="XM_028467599.1"/>
</dbReference>
<dbReference type="PANTHER" id="PTHR28671:SF3">
    <property type="entry name" value="COILED-COIL DOMAIN-CONTAINING PROTEIN 169"/>
    <property type="match status" value="1"/>
</dbReference>
<dbReference type="PANTHER" id="PTHR28671">
    <property type="entry name" value="COILED-COIL DOMAIN-CONTAINING PROTEIN 169"/>
    <property type="match status" value="1"/>
</dbReference>
<feature type="region of interest" description="Disordered" evidence="2">
    <location>
        <begin position="170"/>
        <end position="242"/>
    </location>
</feature>
<dbReference type="OrthoDB" id="6615663at2759"/>
<feature type="compositionally biased region" description="Basic and acidic residues" evidence="2">
    <location>
        <begin position="186"/>
        <end position="208"/>
    </location>
</feature>
<dbReference type="InterPro" id="IPR028022">
    <property type="entry name" value="DUF4600"/>
</dbReference>
<organism evidence="3 4">
    <name type="scientific">Gouania willdenowi</name>
    <name type="common">Blunt-snouted clingfish</name>
    <name type="synonym">Lepadogaster willdenowi</name>
    <dbReference type="NCBI Taxonomy" id="441366"/>
    <lineage>
        <taxon>Eukaryota</taxon>
        <taxon>Metazoa</taxon>
        <taxon>Chordata</taxon>
        <taxon>Craniata</taxon>
        <taxon>Vertebrata</taxon>
        <taxon>Euteleostomi</taxon>
        <taxon>Actinopterygii</taxon>
        <taxon>Neopterygii</taxon>
        <taxon>Teleostei</taxon>
        <taxon>Neoteleostei</taxon>
        <taxon>Acanthomorphata</taxon>
        <taxon>Ovalentaria</taxon>
        <taxon>Blenniimorphae</taxon>
        <taxon>Blenniiformes</taxon>
        <taxon>Gobiesocoidei</taxon>
        <taxon>Gobiesocidae</taxon>
        <taxon>Gobiesocinae</taxon>
        <taxon>Gouania</taxon>
    </lineage>
</organism>
<accession>A0A8C5GPP0</accession>
<keyword evidence="1" id="KW-0175">Coiled coil</keyword>
<proteinExistence type="predicted"/>
<feature type="coiled-coil region" evidence="1">
    <location>
        <begin position="12"/>
        <end position="131"/>
    </location>
</feature>
<reference evidence="3" key="2">
    <citation type="submission" date="2025-08" db="UniProtKB">
        <authorList>
            <consortium name="Ensembl"/>
        </authorList>
    </citation>
    <scope>IDENTIFICATION</scope>
</reference>
<dbReference type="Pfam" id="PF15372">
    <property type="entry name" value="DUF4600"/>
    <property type="match status" value="1"/>
</dbReference>
<evidence type="ECO:0000256" key="2">
    <source>
        <dbReference type="SAM" id="MobiDB-lite"/>
    </source>
</evidence>
<feature type="compositionally biased region" description="Basic residues" evidence="2">
    <location>
        <begin position="233"/>
        <end position="242"/>
    </location>
</feature>
<keyword evidence="4" id="KW-1185">Reference proteome</keyword>
<dbReference type="CTD" id="728591"/>
<sequence length="242" mass="28161">MAKESEYNKYDLTRLQAELEQQRELREMLEESVYELQNTMSELQKRLSSVDGEGNEWKTRYETQVDVNDQLERQISLIHQRLEDIKGNPMDRLAAIRSYDDMPVETLKQHLKLLSEEKSDLQNQLRDCHIQIEQEGKAFHKTNDERRAYLSEIGKFSSSHDAQRRHYLTHSQRTLGSKPMRKQSSKKQEADSKKGKDEKAERGRERGKAGGGDGGPSQRKEKKTYDGGSRLPNLKHHPRPIS</sequence>
<dbReference type="GeneID" id="114476226"/>
<dbReference type="Ensembl" id="ENSGWIT00000036523.1">
    <property type="protein sequence ID" value="ENSGWIP00000033543.1"/>
    <property type="gene ID" value="ENSGWIG00000017283.1"/>
</dbReference>
<protein>
    <recommendedName>
        <fullName evidence="5">Coiled-coil domain-containing protein 169</fullName>
    </recommendedName>
</protein>
<evidence type="ECO:0000313" key="4">
    <source>
        <dbReference type="Proteomes" id="UP000694680"/>
    </source>
</evidence>
<name>A0A8C5GPP0_GOUWI</name>